<evidence type="ECO:0000313" key="2">
    <source>
        <dbReference type="Proteomes" id="UP000267469"/>
    </source>
</evidence>
<comment type="caution">
    <text evidence="1">The sequence shown here is derived from an EMBL/GenBank/DDBJ whole genome shotgun (WGS) entry which is preliminary data.</text>
</comment>
<dbReference type="AlphaFoldDB" id="A0A3N0F395"/>
<evidence type="ECO:0000313" key="1">
    <source>
        <dbReference type="EMBL" id="RNL94462.1"/>
    </source>
</evidence>
<dbReference type="Proteomes" id="UP000267469">
    <property type="component" value="Unassembled WGS sequence"/>
</dbReference>
<reference evidence="1 2" key="1">
    <citation type="submission" date="2018-10" db="EMBL/GenBank/DDBJ databases">
        <title>Sinomicrobium pectinilyticum sp. nov., a pectinase-producing bacterium isolated from alkaline and saline soil, and emended description of the genus Sinomicrobium.</title>
        <authorList>
            <person name="Cheng B."/>
            <person name="Li C."/>
            <person name="Lai Q."/>
            <person name="Du M."/>
            <person name="Shao Z."/>
            <person name="Xu P."/>
            <person name="Yang C."/>
        </authorList>
    </citation>
    <scope>NUCLEOTIDE SEQUENCE [LARGE SCALE GENOMIC DNA]</scope>
    <source>
        <strain evidence="1 2">5DNS001</strain>
    </source>
</reference>
<dbReference type="EMBL" id="RJTM01000006">
    <property type="protein sequence ID" value="RNL94462.1"/>
    <property type="molecule type" value="Genomic_DNA"/>
</dbReference>
<sequence>MLYKGYIYNLNKKTIDPMVNKLLIPLSMAVFLSGYGQKITEDIQKILPEGEYAFAVIHFRKKAQPNTAGILQSTPYGYGGHRGKTRVTLSAEQAEKIFNGKDVEETTGMVINTGGDKYKAVFKDNIITFTPERDSGSFAVNCATGEFISNGRKVMMRRKKVDVRSSDNIFGSPWEGYRWKSPSGDFSGYYFTVGRLQNNGKVYIEIRTPEDMHYRLLSS</sequence>
<protein>
    <submittedName>
        <fullName evidence="1">Uncharacterized protein</fullName>
    </submittedName>
</protein>
<keyword evidence="2" id="KW-1185">Reference proteome</keyword>
<name>A0A3N0F395_SINP1</name>
<gene>
    <name evidence="1" type="ORF">ED312_01630</name>
</gene>
<proteinExistence type="predicted"/>
<accession>A0A3N0F395</accession>
<organism evidence="1 2">
    <name type="scientific">Sinomicrobium pectinilyticum</name>
    <dbReference type="NCBI Taxonomy" id="1084421"/>
    <lineage>
        <taxon>Bacteria</taxon>
        <taxon>Pseudomonadati</taxon>
        <taxon>Bacteroidota</taxon>
        <taxon>Flavobacteriia</taxon>
        <taxon>Flavobacteriales</taxon>
        <taxon>Flavobacteriaceae</taxon>
        <taxon>Sinomicrobium</taxon>
    </lineage>
</organism>